<dbReference type="EMBL" id="OX465086">
    <property type="protein sequence ID" value="CAI9265705.1"/>
    <property type="molecule type" value="Genomic_DNA"/>
</dbReference>
<protein>
    <submittedName>
        <fullName evidence="2">Uncharacterized protein</fullName>
    </submittedName>
</protein>
<keyword evidence="3" id="KW-1185">Reference proteome</keyword>
<organism evidence="2 3">
    <name type="scientific">Lactuca saligna</name>
    <name type="common">Willowleaf lettuce</name>
    <dbReference type="NCBI Taxonomy" id="75948"/>
    <lineage>
        <taxon>Eukaryota</taxon>
        <taxon>Viridiplantae</taxon>
        <taxon>Streptophyta</taxon>
        <taxon>Embryophyta</taxon>
        <taxon>Tracheophyta</taxon>
        <taxon>Spermatophyta</taxon>
        <taxon>Magnoliopsida</taxon>
        <taxon>eudicotyledons</taxon>
        <taxon>Gunneridae</taxon>
        <taxon>Pentapetalae</taxon>
        <taxon>asterids</taxon>
        <taxon>campanulids</taxon>
        <taxon>Asterales</taxon>
        <taxon>Asteraceae</taxon>
        <taxon>Cichorioideae</taxon>
        <taxon>Cichorieae</taxon>
        <taxon>Lactucinae</taxon>
        <taxon>Lactuca</taxon>
    </lineage>
</organism>
<feature type="region of interest" description="Disordered" evidence="1">
    <location>
        <begin position="1"/>
        <end position="71"/>
    </location>
</feature>
<evidence type="ECO:0000256" key="1">
    <source>
        <dbReference type="SAM" id="MobiDB-lite"/>
    </source>
</evidence>
<name>A0AA35VGE0_LACSI</name>
<proteinExistence type="predicted"/>
<dbReference type="Proteomes" id="UP001177003">
    <property type="component" value="Chromosome 0"/>
</dbReference>
<accession>A0AA35VGE0</accession>
<evidence type="ECO:0000313" key="2">
    <source>
        <dbReference type="EMBL" id="CAI9265705.1"/>
    </source>
</evidence>
<dbReference type="AlphaFoldDB" id="A0AA35VGE0"/>
<evidence type="ECO:0000313" key="3">
    <source>
        <dbReference type="Proteomes" id="UP001177003"/>
    </source>
</evidence>
<feature type="compositionally biased region" description="Acidic residues" evidence="1">
    <location>
        <begin position="59"/>
        <end position="71"/>
    </location>
</feature>
<sequence length="295" mass="33870">MGLSSPMRDSPLKSNIEATGNVDASVETSKVDTPIKPVHMSNMDANVNMGEGVSNTSGQEDDDQNGDDDEFDGTFVDIEFNTEEENIQNNMFLTGKEFKILKIKLNSLLPPQVDTWRKHYVSSIEVDMLLKRQEHRCQDTIDNVDRNNEKRVKPRSDLFSSELRNLKDVTNESIILFIHDVKNVREDVNLKIQEHQEDTGKESLNPKVEKMDEDDLQKFENIKKLLVELKGLELKSSFVSSSLIILELLFENFSLLESTIQKELSPISKLINMMPTDRGAMGRKKKRWQWVKIQN</sequence>
<reference evidence="2" key="1">
    <citation type="submission" date="2023-04" db="EMBL/GenBank/DDBJ databases">
        <authorList>
            <person name="Vijverberg K."/>
            <person name="Xiong W."/>
            <person name="Schranz E."/>
        </authorList>
    </citation>
    <scope>NUCLEOTIDE SEQUENCE</scope>
</reference>
<gene>
    <name evidence="2" type="ORF">LSALG_LOCUS6297</name>
</gene>